<evidence type="ECO:0000259" key="4">
    <source>
        <dbReference type="Pfam" id="PF01420"/>
    </source>
</evidence>
<dbReference type="Proteomes" id="UP000241093">
    <property type="component" value="Unassembled WGS sequence"/>
</dbReference>
<evidence type="ECO:0000256" key="1">
    <source>
        <dbReference type="ARBA" id="ARBA00010923"/>
    </source>
</evidence>
<dbReference type="InterPro" id="IPR044946">
    <property type="entry name" value="Restrct_endonuc_typeI_TRD_sf"/>
</dbReference>
<reference evidence="5 6" key="1">
    <citation type="submission" date="2015-04" db="EMBL/GenBank/DDBJ databases">
        <title>Genome sequence of Mycoplasma leachii strain 06049.</title>
        <authorList>
            <person name="Sirand-Pugnet P."/>
            <person name="Breton M."/>
            <person name="Dordet-Frisoni E."/>
            <person name="Baranowski E."/>
            <person name="Barre A."/>
            <person name="Couture C."/>
            <person name="Dupuy V."/>
            <person name="Gaurivaud P."/>
            <person name="Jacob D."/>
            <person name="Lemaitre C."/>
            <person name="Manso-Silvan L."/>
            <person name="Nikolski M."/>
            <person name="Nouvel L.-X."/>
            <person name="Poumarat F."/>
            <person name="Tardy F."/>
            <person name="Thebault P."/>
            <person name="Theil S."/>
            <person name="Citti C."/>
            <person name="Thiaucourt F."/>
            <person name="Blanchard A."/>
        </authorList>
    </citation>
    <scope>NUCLEOTIDE SEQUENCE [LARGE SCALE GENOMIC DNA]</scope>
    <source>
        <strain evidence="5 6">06049</strain>
    </source>
</reference>
<dbReference type="CDD" id="cd17255">
    <property type="entry name" value="RMtype1_S_Fco49512ORF2615P-TRD2-CR2_like"/>
    <property type="match status" value="1"/>
</dbReference>
<dbReference type="RefSeq" id="WP_219895532.1">
    <property type="nucleotide sequence ID" value="NZ_LAUU01000010.1"/>
</dbReference>
<dbReference type="InterPro" id="IPR000055">
    <property type="entry name" value="Restrct_endonuc_typeI_TRD"/>
</dbReference>
<name>A0A2T4I908_9MOLU</name>
<dbReference type="Gene3D" id="3.90.220.20">
    <property type="entry name" value="DNA methylase specificity domains"/>
    <property type="match status" value="2"/>
</dbReference>
<dbReference type="Pfam" id="PF01420">
    <property type="entry name" value="Methylase_S"/>
    <property type="match status" value="2"/>
</dbReference>
<dbReference type="EMBL" id="LAUU01000010">
    <property type="protein sequence ID" value="PTD30984.1"/>
    <property type="molecule type" value="Genomic_DNA"/>
</dbReference>
<evidence type="ECO:0000313" key="5">
    <source>
        <dbReference type="EMBL" id="PTD30984.1"/>
    </source>
</evidence>
<dbReference type="SUPFAM" id="SSF116734">
    <property type="entry name" value="DNA methylase specificity domain"/>
    <property type="match status" value="2"/>
</dbReference>
<sequence length="400" mass="46490">MKQNELFPKIRFKEFTNAWEQWKVGEIFNIDRGLGITKKDMSLIKTGDFKYPVYSSQTTENGLIGYYNKYTFENAITWTTDGAKAGTVFYRKHSFFATSHCGILTKKHFNVNEYFSIIISKNTSKSVTWVAMPMLTTSEMKKIKIISSSDPKEQQKISLLISNLDSLITLHQRKLILLKNTKNRLLEKMFCDEKSEFPSIRFKEFTNAWEQEKLGNLGYSTGGTSIEKLFNKRGEYKIISIGSFSENNQYNDQNIRVGYSDLIKDRILNKDDIVMILNDKTQGANILGKALIIENNDEYVYNQRVQRLEIYKNSFLPKFLYILLNANKIRNKLIKLAQGNTQIYVNWSNISQIEYAIPCYEEQAKTSSLFSVLDSLITLHQRKLELLKNIKNTLLEKMFV</sequence>
<dbReference type="GO" id="GO:0009307">
    <property type="term" value="P:DNA restriction-modification system"/>
    <property type="evidence" value="ECO:0007669"/>
    <property type="project" value="UniProtKB-KW"/>
</dbReference>
<organism evidence="5 6">
    <name type="scientific">Mycoplasma leachii 06049</name>
    <dbReference type="NCBI Taxonomy" id="1188244"/>
    <lineage>
        <taxon>Bacteria</taxon>
        <taxon>Bacillati</taxon>
        <taxon>Mycoplasmatota</taxon>
        <taxon>Mollicutes</taxon>
        <taxon>Mycoplasmataceae</taxon>
        <taxon>Mycoplasma</taxon>
    </lineage>
</organism>
<dbReference type="PANTHER" id="PTHR30408">
    <property type="entry name" value="TYPE-1 RESTRICTION ENZYME ECOKI SPECIFICITY PROTEIN"/>
    <property type="match status" value="1"/>
</dbReference>
<evidence type="ECO:0000256" key="2">
    <source>
        <dbReference type="ARBA" id="ARBA00022747"/>
    </source>
</evidence>
<feature type="domain" description="Type I restriction modification DNA specificity" evidence="4">
    <location>
        <begin position="209"/>
        <end position="388"/>
    </location>
</feature>
<dbReference type="GO" id="GO:0003677">
    <property type="term" value="F:DNA binding"/>
    <property type="evidence" value="ECO:0007669"/>
    <property type="project" value="UniProtKB-KW"/>
</dbReference>
<keyword evidence="2" id="KW-0680">Restriction system</keyword>
<feature type="domain" description="Type I restriction modification DNA specificity" evidence="4">
    <location>
        <begin position="19"/>
        <end position="179"/>
    </location>
</feature>
<accession>A0A2T4I908</accession>
<dbReference type="AlphaFoldDB" id="A0A2T4I908"/>
<protein>
    <submittedName>
        <fullName evidence="5">Type I restriction enzyme specificity protein</fullName>
    </submittedName>
</protein>
<comment type="similarity">
    <text evidence="1">Belongs to the type-I restriction system S methylase family.</text>
</comment>
<gene>
    <name evidence="5" type="primary">hsdS</name>
    <name evidence="5" type="ORF">MLEAa_5890</name>
</gene>
<comment type="caution">
    <text evidence="5">The sequence shown here is derived from an EMBL/GenBank/DDBJ whole genome shotgun (WGS) entry which is preliminary data.</text>
</comment>
<evidence type="ECO:0000256" key="3">
    <source>
        <dbReference type="ARBA" id="ARBA00023125"/>
    </source>
</evidence>
<keyword evidence="3" id="KW-0238">DNA-binding</keyword>
<evidence type="ECO:0000313" key="6">
    <source>
        <dbReference type="Proteomes" id="UP000241093"/>
    </source>
</evidence>
<proteinExistence type="inferred from homology"/>
<dbReference type="InterPro" id="IPR052021">
    <property type="entry name" value="Type-I_RS_S_subunit"/>
</dbReference>
<dbReference type="PANTHER" id="PTHR30408:SF12">
    <property type="entry name" value="TYPE I RESTRICTION ENZYME MJAVIII SPECIFICITY SUBUNIT"/>
    <property type="match status" value="1"/>
</dbReference>